<keyword evidence="6 10" id="KW-1133">Transmembrane helix</keyword>
<evidence type="ECO:0000256" key="1">
    <source>
        <dbReference type="ARBA" id="ARBA00022426"/>
    </source>
</evidence>
<evidence type="ECO:0000256" key="6">
    <source>
        <dbReference type="ARBA" id="ARBA00022989"/>
    </source>
</evidence>
<dbReference type="InterPro" id="IPR003705">
    <property type="entry name" value="CbiN"/>
</dbReference>
<feature type="transmembrane region" description="Helical" evidence="10">
    <location>
        <begin position="15"/>
        <end position="39"/>
    </location>
</feature>
<comment type="subcellular location">
    <subcellularLocation>
        <location evidence="10">Cell membrane</location>
        <topology evidence="10">Multi-pass membrane protein</topology>
    </subcellularLocation>
</comment>
<evidence type="ECO:0000256" key="8">
    <source>
        <dbReference type="ARBA" id="ARBA00023136"/>
    </source>
</evidence>
<dbReference type="Proteomes" id="UP001335729">
    <property type="component" value="Unassembled WGS sequence"/>
</dbReference>
<evidence type="ECO:0000313" key="12">
    <source>
        <dbReference type="EMBL" id="MEE4023043.1"/>
    </source>
</evidence>
<feature type="region of interest" description="Disordered" evidence="11">
    <location>
        <begin position="107"/>
        <end position="131"/>
    </location>
</feature>
<dbReference type="PANTHER" id="PTHR38662:SF1">
    <property type="entry name" value="COBALT TRANSPORT PROTEIN CBIN"/>
    <property type="match status" value="1"/>
</dbReference>
<feature type="compositionally biased region" description="Low complexity" evidence="11">
    <location>
        <begin position="113"/>
        <end position="124"/>
    </location>
</feature>
<evidence type="ECO:0000256" key="2">
    <source>
        <dbReference type="ARBA" id="ARBA00022448"/>
    </source>
</evidence>
<keyword evidence="3 10" id="KW-1003">Cell membrane</keyword>
<evidence type="ECO:0000256" key="9">
    <source>
        <dbReference type="ARBA" id="ARBA00023285"/>
    </source>
</evidence>
<keyword evidence="13" id="KW-1185">Reference proteome</keyword>
<evidence type="ECO:0000256" key="10">
    <source>
        <dbReference type="HAMAP-Rule" id="MF_00330"/>
    </source>
</evidence>
<comment type="pathway">
    <text evidence="10">Cofactor biosynthesis; adenosylcobalamin biosynthesis.</text>
</comment>
<protein>
    <recommendedName>
        <fullName evidence="10">Cobalt transport protein CbiN</fullName>
    </recommendedName>
    <alternativeName>
        <fullName evidence="10">Energy-coupling factor transporter probable substrate-capture protein CbiN</fullName>
        <shortName evidence="10">ECF transporter S component CbiN</shortName>
    </alternativeName>
</protein>
<evidence type="ECO:0000313" key="13">
    <source>
        <dbReference type="Proteomes" id="UP001335729"/>
    </source>
</evidence>
<evidence type="ECO:0000256" key="11">
    <source>
        <dbReference type="SAM" id="MobiDB-lite"/>
    </source>
</evidence>
<comment type="subunit">
    <text evidence="10">Forms an energy-coupling factor (ECF) transporter complex composed of an ATP-binding protein (A component, CbiO), a transmembrane protein (T component, CbiQ) and 2 possible substrate-capture proteins (S components, CbiM and CbiN) of unknown stoichimetry.</text>
</comment>
<keyword evidence="1 10" id="KW-0171">Cobalt transport</keyword>
<sequence>MTGTDAKRGSSNRSVLIVMLGLLAIAVVIAVGSLLYGYAQDADAEFGGADGQAEEVIVEVDPEYESWFSPLVGELPGEVESGLFALQAGIGGIVLGFGIGWYAGRNRGRSETPAVSSAPASLAADTDRPGD</sequence>
<dbReference type="HAMAP" id="MF_00330">
    <property type="entry name" value="CbiN"/>
    <property type="match status" value="1"/>
</dbReference>
<dbReference type="NCBIfam" id="NF002780">
    <property type="entry name" value="PRK02898.1"/>
    <property type="match status" value="1"/>
</dbReference>
<accession>A0ABU7MRV2</accession>
<feature type="transmembrane region" description="Helical" evidence="10">
    <location>
        <begin position="84"/>
        <end position="103"/>
    </location>
</feature>
<evidence type="ECO:0000256" key="4">
    <source>
        <dbReference type="ARBA" id="ARBA00022573"/>
    </source>
</evidence>
<comment type="function">
    <text evidence="10">Part of the energy-coupling factor (ECF) transporter complex CbiMNOQ involved in cobalt import.</text>
</comment>
<keyword evidence="4 10" id="KW-0169">Cobalamin biosynthesis</keyword>
<comment type="caution">
    <text evidence="12">The sequence shown here is derived from an EMBL/GenBank/DDBJ whole genome shotgun (WGS) entry which is preliminary data.</text>
</comment>
<proteinExistence type="inferred from homology"/>
<organism evidence="12 13">
    <name type="scientific">Gordonia prachuapensis</name>
    <dbReference type="NCBI Taxonomy" id="3115651"/>
    <lineage>
        <taxon>Bacteria</taxon>
        <taxon>Bacillati</taxon>
        <taxon>Actinomycetota</taxon>
        <taxon>Actinomycetes</taxon>
        <taxon>Mycobacteriales</taxon>
        <taxon>Gordoniaceae</taxon>
        <taxon>Gordonia</taxon>
    </lineage>
</organism>
<keyword evidence="7 10" id="KW-0406">Ion transport</keyword>
<gene>
    <name evidence="10" type="primary">cbiN</name>
    <name evidence="12" type="ORF">V1Y59_08140</name>
</gene>
<dbReference type="PANTHER" id="PTHR38662">
    <property type="entry name" value="COBALT TRANSPORT PROTEIN CBIN"/>
    <property type="match status" value="1"/>
</dbReference>
<comment type="similarity">
    <text evidence="10">Belongs to the CbiN family.</text>
</comment>
<name>A0ABU7MRV2_9ACTN</name>
<keyword evidence="8 10" id="KW-0472">Membrane</keyword>
<evidence type="ECO:0000256" key="7">
    <source>
        <dbReference type="ARBA" id="ARBA00023065"/>
    </source>
</evidence>
<evidence type="ECO:0000256" key="5">
    <source>
        <dbReference type="ARBA" id="ARBA00022692"/>
    </source>
</evidence>
<reference evidence="12 13" key="1">
    <citation type="submission" date="2024-01" db="EMBL/GenBank/DDBJ databases">
        <title>Draft genome sequence of Gordonia sp. PKS22-38.</title>
        <authorList>
            <person name="Suphannarot A."/>
            <person name="Mingma R."/>
        </authorList>
    </citation>
    <scope>NUCLEOTIDE SEQUENCE [LARGE SCALE GENOMIC DNA]</scope>
    <source>
        <strain evidence="12 13">PKS22-38</strain>
    </source>
</reference>
<keyword evidence="9 10" id="KW-0170">Cobalt</keyword>
<dbReference type="EMBL" id="JAZDUE010000005">
    <property type="protein sequence ID" value="MEE4023043.1"/>
    <property type="molecule type" value="Genomic_DNA"/>
</dbReference>
<evidence type="ECO:0000256" key="3">
    <source>
        <dbReference type="ARBA" id="ARBA00022475"/>
    </source>
</evidence>
<dbReference type="Pfam" id="PF02553">
    <property type="entry name" value="CbiN"/>
    <property type="match status" value="1"/>
</dbReference>
<keyword evidence="5 10" id="KW-0812">Transmembrane</keyword>
<dbReference type="RefSeq" id="WP_330504303.1">
    <property type="nucleotide sequence ID" value="NZ_JAZDUE010000005.1"/>
</dbReference>
<keyword evidence="2 10" id="KW-0813">Transport</keyword>